<feature type="compositionally biased region" description="Polar residues" evidence="5">
    <location>
        <begin position="554"/>
        <end position="581"/>
    </location>
</feature>
<feature type="compositionally biased region" description="Acidic residues" evidence="5">
    <location>
        <begin position="582"/>
        <end position="598"/>
    </location>
</feature>
<keyword evidence="2" id="KW-0479">Metal-binding</keyword>
<dbReference type="InterPro" id="IPR043502">
    <property type="entry name" value="DNA/RNA_pol_sf"/>
</dbReference>
<evidence type="ECO:0000256" key="1">
    <source>
        <dbReference type="ARBA" id="ARBA00022670"/>
    </source>
</evidence>
<dbReference type="Pfam" id="PF00665">
    <property type="entry name" value="rve"/>
    <property type="match status" value="1"/>
</dbReference>
<keyword evidence="1" id="KW-0645">Protease</keyword>
<dbReference type="Pfam" id="PF13976">
    <property type="entry name" value="gag_pre-integrs"/>
    <property type="match status" value="1"/>
</dbReference>
<dbReference type="GO" id="GO:0006508">
    <property type="term" value="P:proteolysis"/>
    <property type="evidence" value="ECO:0007669"/>
    <property type="project" value="UniProtKB-KW"/>
</dbReference>
<dbReference type="InterPro" id="IPR057670">
    <property type="entry name" value="SH3_retrovirus"/>
</dbReference>
<feature type="region of interest" description="Disordered" evidence="5">
    <location>
        <begin position="539"/>
        <end position="627"/>
    </location>
</feature>
<accession>A0AAP0C722</accession>
<dbReference type="SUPFAM" id="SSF53098">
    <property type="entry name" value="Ribonuclease H-like"/>
    <property type="match status" value="1"/>
</dbReference>
<dbReference type="InterPro" id="IPR012337">
    <property type="entry name" value="RNaseH-like_sf"/>
</dbReference>
<evidence type="ECO:0000256" key="2">
    <source>
        <dbReference type="ARBA" id="ARBA00022723"/>
    </source>
</evidence>
<dbReference type="Pfam" id="PF25597">
    <property type="entry name" value="SH3_retrovirus"/>
    <property type="match status" value="1"/>
</dbReference>
<reference evidence="7 8" key="1">
    <citation type="submission" date="2024-04" db="EMBL/GenBank/DDBJ databases">
        <title>The reference genome of an endangered Asteraceae, Deinandra increscens subsp. villosa, native to the Central Coast of California.</title>
        <authorList>
            <person name="Guilliams M."/>
            <person name="Hasenstab-Lehman K."/>
            <person name="Meyer R."/>
            <person name="Mcevoy S."/>
        </authorList>
    </citation>
    <scope>NUCLEOTIDE SEQUENCE [LARGE SCALE GENOMIC DNA]</scope>
    <source>
        <tissue evidence="7">Leaf</tissue>
    </source>
</reference>
<sequence length="1190" mass="136164">MSSSSMTNKPDETNKKDAYQIRTEQEETKPRPSCDDFDFSPIPGLTGEQYQLLNLLTCSEKGTKPDSWPIANMASTFPVAHTTSSIKRRSNWIVDSGATDHITCKASILENHTKSTHELPVIIPNGERIDVEGRGDYTLESGSKIKGVLHVPKFNCNLLSVSKLSKDLQCAVTFFPDFFVMQDLHSGKLVGAGRCKDGLYQMGMVEDERRAMMTTIDIWHKRLGHASNSKLSHIEFLKDVSTKNKDWFCDSCAKAKHTRLPFPVGSIKTHSCFELMHCDIWGPYRTPSTSRASYFLTVVDDYSRAVWVFLIKHKNDARECLIEFHKWVKTQFEKNIKRFRCDNGGEFTSNRMLKFYADQGIVLETTCPHTPQQNGVVERKHRHLLEVARALRFEANLPTKFWGECILTATYLINRLPSEVIENKTPYEILYNQKPDYDLLRVFGCLAYYRSTETKGDKFEPRGRPGVFVGYPRGTKGYKIYDIEHGKIMISRDVKFMENIFPFSKINESKYQEDVFMSPNTWEEKNKYFEGMEMISESHDVSNNPRREDGGPIQESSSTTQNEKNDNGSGPSHETSSSAQENEVEEEIGNVQSMDEENLGQKENTNETTEPIELIRGRRSKTQPRHLSDYEVKLPPSVDHARPATNQEPSTVHPLANFISYEKFSNCHKAYLTAIDSNDEPKHFSEAVQDERWREAMRKEIQALEENDTWRLEELPKGKHAIDSKWVYKIKYKPNGEIERYKARLVAKGFTQMEGVDYHETFAPVAKLVTVRSLLAVAVKKDWIIHQLDVNNAFLHGELDEEVYMKIPQGFCKKEETRVCKLKKSLYGLKQASRNWYQKFTLALIEIGFRQTKMDHSLFVYKNGDTCITALIYVDDVIVAGNSLEKIQQTKDFLDKRFSIKDLGVLKYFLGIEVARTRKGLVLSQRKYILDILDDCGLLGCRPSSFPMEQSLKLDKDSGGPKVDASQYRRLVGRLLYLQATRPDIAYSVNVLSQFVGDPRQTHMEAATRVLRYLKATPGQGILLPRDGGTNLVAYCDSDWLGCPFTRKSRTGYLLLLGGAPISWRSKKQSVVSRSSAEAEYRAMATTVSEVLWMRWLLKELDVTQIGPTPLFCDNQAARHIANNPVFHERTKHVEMDCYFVRERVESHEIQPMNIHTKSQIADLFTKSLGAQQFRTLRDKLGVQNLHAPT</sequence>
<evidence type="ECO:0000313" key="7">
    <source>
        <dbReference type="EMBL" id="KAK9050950.1"/>
    </source>
</evidence>
<dbReference type="InterPro" id="IPR001584">
    <property type="entry name" value="Integrase_cat-core"/>
</dbReference>
<dbReference type="GO" id="GO:0015074">
    <property type="term" value="P:DNA integration"/>
    <property type="evidence" value="ECO:0007669"/>
    <property type="project" value="InterPro"/>
</dbReference>
<evidence type="ECO:0000256" key="3">
    <source>
        <dbReference type="ARBA" id="ARBA00022750"/>
    </source>
</evidence>
<feature type="compositionally biased region" description="Basic and acidic residues" evidence="5">
    <location>
        <begin position="9"/>
        <end position="34"/>
    </location>
</feature>
<dbReference type="GO" id="GO:0046872">
    <property type="term" value="F:metal ion binding"/>
    <property type="evidence" value="ECO:0007669"/>
    <property type="project" value="UniProtKB-KW"/>
</dbReference>
<proteinExistence type="predicted"/>
<organism evidence="7 8">
    <name type="scientific">Deinandra increscens subsp. villosa</name>
    <dbReference type="NCBI Taxonomy" id="3103831"/>
    <lineage>
        <taxon>Eukaryota</taxon>
        <taxon>Viridiplantae</taxon>
        <taxon>Streptophyta</taxon>
        <taxon>Embryophyta</taxon>
        <taxon>Tracheophyta</taxon>
        <taxon>Spermatophyta</taxon>
        <taxon>Magnoliopsida</taxon>
        <taxon>eudicotyledons</taxon>
        <taxon>Gunneridae</taxon>
        <taxon>Pentapetalae</taxon>
        <taxon>asterids</taxon>
        <taxon>campanulids</taxon>
        <taxon>Asterales</taxon>
        <taxon>Asteraceae</taxon>
        <taxon>Asteroideae</taxon>
        <taxon>Heliantheae alliance</taxon>
        <taxon>Madieae</taxon>
        <taxon>Madiinae</taxon>
        <taxon>Deinandra</taxon>
    </lineage>
</organism>
<dbReference type="PANTHER" id="PTHR42648:SF29">
    <property type="entry name" value="RNA-DIRECTED DNA POLYMERASE"/>
    <property type="match status" value="1"/>
</dbReference>
<keyword evidence="8" id="KW-1185">Reference proteome</keyword>
<dbReference type="PROSITE" id="PS50994">
    <property type="entry name" value="INTEGRASE"/>
    <property type="match status" value="1"/>
</dbReference>
<dbReference type="GO" id="GO:0003676">
    <property type="term" value="F:nucleic acid binding"/>
    <property type="evidence" value="ECO:0007669"/>
    <property type="project" value="InterPro"/>
</dbReference>
<comment type="caution">
    <text evidence="7">The sequence shown here is derived from an EMBL/GenBank/DDBJ whole genome shotgun (WGS) entry which is preliminary data.</text>
</comment>
<dbReference type="GO" id="GO:0004190">
    <property type="term" value="F:aspartic-type endopeptidase activity"/>
    <property type="evidence" value="ECO:0007669"/>
    <property type="project" value="UniProtKB-KW"/>
</dbReference>
<dbReference type="InterPro" id="IPR013103">
    <property type="entry name" value="RVT_2"/>
</dbReference>
<keyword evidence="3" id="KW-0064">Aspartyl protease</keyword>
<dbReference type="InterPro" id="IPR054722">
    <property type="entry name" value="PolX-like_BBD"/>
</dbReference>
<dbReference type="EMBL" id="JBCNJP010000027">
    <property type="protein sequence ID" value="KAK9050950.1"/>
    <property type="molecule type" value="Genomic_DNA"/>
</dbReference>
<dbReference type="SUPFAM" id="SSF56672">
    <property type="entry name" value="DNA/RNA polymerases"/>
    <property type="match status" value="1"/>
</dbReference>
<dbReference type="CDD" id="cd09272">
    <property type="entry name" value="RNase_HI_RT_Ty1"/>
    <property type="match status" value="1"/>
</dbReference>
<dbReference type="AlphaFoldDB" id="A0AAP0C722"/>
<name>A0AAP0C722_9ASTR</name>
<feature type="compositionally biased region" description="Basic and acidic residues" evidence="5">
    <location>
        <begin position="539"/>
        <end position="550"/>
    </location>
</feature>
<feature type="region of interest" description="Disordered" evidence="5">
    <location>
        <begin position="1"/>
        <end position="36"/>
    </location>
</feature>
<dbReference type="Pfam" id="PF22936">
    <property type="entry name" value="Pol_BBD"/>
    <property type="match status" value="1"/>
</dbReference>
<evidence type="ECO:0000256" key="4">
    <source>
        <dbReference type="ARBA" id="ARBA00022801"/>
    </source>
</evidence>
<dbReference type="InterPro" id="IPR039537">
    <property type="entry name" value="Retrotran_Ty1/copia-like"/>
</dbReference>
<feature type="domain" description="Integrase catalytic" evidence="6">
    <location>
        <begin position="259"/>
        <end position="434"/>
    </location>
</feature>
<keyword evidence="4" id="KW-0378">Hydrolase</keyword>
<gene>
    <name evidence="7" type="ORF">SSX86_027575</name>
</gene>
<dbReference type="Pfam" id="PF07727">
    <property type="entry name" value="RVT_2"/>
    <property type="match status" value="1"/>
</dbReference>
<dbReference type="Proteomes" id="UP001408789">
    <property type="component" value="Unassembled WGS sequence"/>
</dbReference>
<dbReference type="InterPro" id="IPR036397">
    <property type="entry name" value="RNaseH_sf"/>
</dbReference>
<dbReference type="PANTHER" id="PTHR42648">
    <property type="entry name" value="TRANSPOSASE, PUTATIVE-RELATED"/>
    <property type="match status" value="1"/>
</dbReference>
<dbReference type="Gene3D" id="3.30.420.10">
    <property type="entry name" value="Ribonuclease H-like superfamily/Ribonuclease H"/>
    <property type="match status" value="1"/>
</dbReference>
<evidence type="ECO:0000256" key="5">
    <source>
        <dbReference type="SAM" id="MobiDB-lite"/>
    </source>
</evidence>
<dbReference type="InterPro" id="IPR025724">
    <property type="entry name" value="GAG-pre-integrase_dom"/>
</dbReference>
<evidence type="ECO:0000313" key="8">
    <source>
        <dbReference type="Proteomes" id="UP001408789"/>
    </source>
</evidence>
<protein>
    <recommendedName>
        <fullName evidence="6">Integrase catalytic domain-containing protein</fullName>
    </recommendedName>
</protein>
<evidence type="ECO:0000259" key="6">
    <source>
        <dbReference type="PROSITE" id="PS50994"/>
    </source>
</evidence>